<proteinExistence type="predicted"/>
<dbReference type="AlphaFoldDB" id="A0A183U4P2"/>
<dbReference type="PANTHER" id="PTHR24261">
    <property type="entry name" value="PLASMINOGEN-RELATED"/>
    <property type="match status" value="1"/>
</dbReference>
<dbReference type="PROSITE" id="PS00021">
    <property type="entry name" value="KRINGLE_1"/>
    <property type="match status" value="1"/>
</dbReference>
<feature type="domain" description="Kringle" evidence="4">
    <location>
        <begin position="82"/>
        <end position="151"/>
    </location>
</feature>
<dbReference type="PRINTS" id="PR00018">
    <property type="entry name" value="KRINGLE"/>
</dbReference>
<reference evidence="5 6" key="2">
    <citation type="submission" date="2018-11" db="EMBL/GenBank/DDBJ databases">
        <authorList>
            <consortium name="Pathogen Informatics"/>
        </authorList>
    </citation>
    <scope>NUCLEOTIDE SEQUENCE [LARGE SCALE GENOMIC DNA]</scope>
</reference>
<dbReference type="Gene3D" id="2.40.20.10">
    <property type="entry name" value="Plasminogen Kringle 4"/>
    <property type="match status" value="1"/>
</dbReference>
<evidence type="ECO:0000313" key="6">
    <source>
        <dbReference type="Proteomes" id="UP000050794"/>
    </source>
</evidence>
<keyword evidence="2" id="KW-1015">Disulfide bond</keyword>
<dbReference type="WBParaSite" id="TCNE_0000346201-mRNA-1">
    <property type="protein sequence ID" value="TCNE_0000346201-mRNA-1"/>
    <property type="gene ID" value="TCNE_0000346201"/>
</dbReference>
<dbReference type="InterPro" id="IPR050759">
    <property type="entry name" value="Serine_protease_kringle"/>
</dbReference>
<evidence type="ECO:0000313" key="7">
    <source>
        <dbReference type="WBParaSite" id="TCNE_0000346201-mRNA-1"/>
    </source>
</evidence>
<dbReference type="InterPro" id="IPR013806">
    <property type="entry name" value="Kringle-like"/>
</dbReference>
<dbReference type="InterPro" id="IPR000001">
    <property type="entry name" value="Kringle"/>
</dbReference>
<name>A0A183U4P2_TOXCA</name>
<evidence type="ECO:0000256" key="3">
    <source>
        <dbReference type="PROSITE-ProRule" id="PRU00121"/>
    </source>
</evidence>
<dbReference type="Pfam" id="PF00051">
    <property type="entry name" value="Kringle"/>
    <property type="match status" value="1"/>
</dbReference>
<evidence type="ECO:0000313" key="5">
    <source>
        <dbReference type="EMBL" id="VDM29179.1"/>
    </source>
</evidence>
<gene>
    <name evidence="5" type="ORF">TCNE_LOCUS3462</name>
</gene>
<dbReference type="PANTHER" id="PTHR24261:SF7">
    <property type="entry name" value="KRINGLE DOMAIN-CONTAINING PROTEIN"/>
    <property type="match status" value="1"/>
</dbReference>
<organism evidence="6 7">
    <name type="scientific">Toxocara canis</name>
    <name type="common">Canine roundworm</name>
    <dbReference type="NCBI Taxonomy" id="6265"/>
    <lineage>
        <taxon>Eukaryota</taxon>
        <taxon>Metazoa</taxon>
        <taxon>Ecdysozoa</taxon>
        <taxon>Nematoda</taxon>
        <taxon>Chromadorea</taxon>
        <taxon>Rhabditida</taxon>
        <taxon>Spirurina</taxon>
        <taxon>Ascaridomorpha</taxon>
        <taxon>Ascaridoidea</taxon>
        <taxon>Toxocaridae</taxon>
        <taxon>Toxocara</taxon>
    </lineage>
</organism>
<reference evidence="7" key="1">
    <citation type="submission" date="2016-06" db="UniProtKB">
        <authorList>
            <consortium name="WormBaseParasite"/>
        </authorList>
    </citation>
    <scope>IDENTIFICATION</scope>
</reference>
<evidence type="ECO:0000256" key="2">
    <source>
        <dbReference type="ARBA" id="ARBA00023157"/>
    </source>
</evidence>
<evidence type="ECO:0000259" key="4">
    <source>
        <dbReference type="PROSITE" id="PS50070"/>
    </source>
</evidence>
<comment type="caution">
    <text evidence="3">Lacks conserved residue(s) required for the propagation of feature annotation.</text>
</comment>
<dbReference type="PROSITE" id="PS50070">
    <property type="entry name" value="KRINGLE_2"/>
    <property type="match status" value="1"/>
</dbReference>
<dbReference type="SUPFAM" id="SSF57440">
    <property type="entry name" value="Kringle-like"/>
    <property type="match status" value="1"/>
</dbReference>
<protein>
    <submittedName>
        <fullName evidence="7">Kringle domain-containing protein</fullName>
    </submittedName>
</protein>
<keyword evidence="1 3" id="KW-0420">Kringle</keyword>
<dbReference type="InterPro" id="IPR018056">
    <property type="entry name" value="Kringle_CS"/>
</dbReference>
<dbReference type="EMBL" id="UYWY01004460">
    <property type="protein sequence ID" value="VDM29179.1"/>
    <property type="molecule type" value="Genomic_DNA"/>
</dbReference>
<dbReference type="InterPro" id="IPR038178">
    <property type="entry name" value="Kringle_sf"/>
</dbReference>
<evidence type="ECO:0000256" key="1">
    <source>
        <dbReference type="ARBA" id="ARBA00022572"/>
    </source>
</evidence>
<accession>A0A183U4P2</accession>
<keyword evidence="6" id="KW-1185">Reference proteome</keyword>
<sequence length="219" mass="25160">MASVRRSMYDQFSIVFIFSEEVGDYPFHMLGINTSGCSQRDQRRLSFCVQRIKQQFLVANCNVNITDHRIPCRKATDPMTWYRGTQSITVSGKSCMRWDSVSSDIFASKFDELDAPSLLHSMSATFSQGIHAHENYCRNPDGWSRGPWCIVEVLINFAIFLNQHYRSSSIAEPLLHQQYSQAGIVSEGFKRALISCCEFFSTHENEDHALQEIRFHVVQ</sequence>
<dbReference type="SMART" id="SM00130">
    <property type="entry name" value="KR"/>
    <property type="match status" value="1"/>
</dbReference>
<dbReference type="Proteomes" id="UP000050794">
    <property type="component" value="Unassembled WGS sequence"/>
</dbReference>